<evidence type="ECO:0000313" key="2">
    <source>
        <dbReference type="EMBL" id="KAG9341643.1"/>
    </source>
</evidence>
<keyword evidence="3" id="KW-1185">Reference proteome</keyword>
<feature type="compositionally biased region" description="Basic and acidic residues" evidence="1">
    <location>
        <begin position="1"/>
        <end position="15"/>
    </location>
</feature>
<proteinExistence type="predicted"/>
<accession>A0A8T2NLI7</accession>
<dbReference type="EMBL" id="JAFBMS010000033">
    <property type="protein sequence ID" value="KAG9341643.1"/>
    <property type="molecule type" value="Genomic_DNA"/>
</dbReference>
<feature type="region of interest" description="Disordered" evidence="1">
    <location>
        <begin position="1"/>
        <end position="27"/>
    </location>
</feature>
<dbReference type="Proteomes" id="UP000824540">
    <property type="component" value="Unassembled WGS sequence"/>
</dbReference>
<organism evidence="2 3">
    <name type="scientific">Albula glossodonta</name>
    <name type="common">roundjaw bonefish</name>
    <dbReference type="NCBI Taxonomy" id="121402"/>
    <lineage>
        <taxon>Eukaryota</taxon>
        <taxon>Metazoa</taxon>
        <taxon>Chordata</taxon>
        <taxon>Craniata</taxon>
        <taxon>Vertebrata</taxon>
        <taxon>Euteleostomi</taxon>
        <taxon>Actinopterygii</taxon>
        <taxon>Neopterygii</taxon>
        <taxon>Teleostei</taxon>
        <taxon>Albuliformes</taxon>
        <taxon>Albulidae</taxon>
        <taxon>Albula</taxon>
    </lineage>
</organism>
<sequence length="137" mass="15369">MQTRDRRQDAARRQGDPYPDLSSGGTGSGLVKPLDLVTRLQIQKDLHSAVTDMDALLGPLPDQVLQVTRVLLQHPQHGVDNVRLLPFVDVFKLRRGNDKQKAAMSSKQAHKLYRWVQIALPLSSLQCTVKCQHILTL</sequence>
<reference evidence="2" key="1">
    <citation type="thesis" date="2021" institute="BYU ScholarsArchive" country="Provo, UT, USA">
        <title>Applications of and Algorithms for Genome Assembly and Genomic Analyses with an Emphasis on Marine Teleosts.</title>
        <authorList>
            <person name="Pickett B.D."/>
        </authorList>
    </citation>
    <scope>NUCLEOTIDE SEQUENCE</scope>
    <source>
        <strain evidence="2">HI-2016</strain>
    </source>
</reference>
<name>A0A8T2NLI7_9TELE</name>
<gene>
    <name evidence="2" type="ORF">JZ751_018706</name>
</gene>
<dbReference type="AlphaFoldDB" id="A0A8T2NLI7"/>
<comment type="caution">
    <text evidence="2">The sequence shown here is derived from an EMBL/GenBank/DDBJ whole genome shotgun (WGS) entry which is preliminary data.</text>
</comment>
<protein>
    <submittedName>
        <fullName evidence="2">Uncharacterized protein</fullName>
    </submittedName>
</protein>
<evidence type="ECO:0000256" key="1">
    <source>
        <dbReference type="SAM" id="MobiDB-lite"/>
    </source>
</evidence>
<evidence type="ECO:0000313" key="3">
    <source>
        <dbReference type="Proteomes" id="UP000824540"/>
    </source>
</evidence>